<feature type="region of interest" description="Disordered" evidence="2">
    <location>
        <begin position="19"/>
        <end position="41"/>
    </location>
</feature>
<evidence type="ECO:0000313" key="5">
    <source>
        <dbReference type="Proteomes" id="UP001286456"/>
    </source>
</evidence>
<protein>
    <recommendedName>
        <fullName evidence="3">Zn(2)-C6 fungal-type domain-containing protein</fullName>
    </recommendedName>
</protein>
<evidence type="ECO:0000256" key="1">
    <source>
        <dbReference type="ARBA" id="ARBA00023242"/>
    </source>
</evidence>
<proteinExistence type="predicted"/>
<dbReference type="InterPro" id="IPR001138">
    <property type="entry name" value="Zn2Cys6_DnaBD"/>
</dbReference>
<accession>A0AAE0M8Z7</accession>
<keyword evidence="5" id="KW-1185">Reference proteome</keyword>
<evidence type="ECO:0000259" key="3">
    <source>
        <dbReference type="PROSITE" id="PS50048"/>
    </source>
</evidence>
<feature type="compositionally biased region" description="Polar residues" evidence="2">
    <location>
        <begin position="254"/>
        <end position="263"/>
    </location>
</feature>
<feature type="region of interest" description="Disordered" evidence="2">
    <location>
        <begin position="251"/>
        <end position="301"/>
    </location>
</feature>
<dbReference type="GO" id="GO:0008270">
    <property type="term" value="F:zinc ion binding"/>
    <property type="evidence" value="ECO:0007669"/>
    <property type="project" value="InterPro"/>
</dbReference>
<name>A0AAE0M8Z7_9PEZI</name>
<sequence length="918" mass="101241">MRCRVKGCVLHQFNDRGARRQLGGSGQARTSPSLPGSSNSVRRNCRIARDFGTWYITTAWSVGLRRVATSNELSFGMSMQLSTGTAGARWAAQCFQHNVGDVGRAEMENPGQADTRHRPGTRPGSGAGTGTGTGSGGFVFSGTGWAGSSDNSDGFGFGDLQFPFDPIPIFAPIPDPGLLRNTNANLNIGINSQSNGHPVADAETSTFIDPDPSYPFSFSFYPSSVSLSSPSHFESQRQPFATANTENARFPWHSTLSQPTTGGSLYPAVPVQGPSRLLSPPRHHSASSGGQRYQQQRQRQQHWVQFNLQLAQPDQDLKRGPDNTQHNSAPSHLALPFGPWAGPQNGPGPSDGFSALPGEMDACSFNTTFDDCDVRPGLTAATDSRFSSIDETASSYAGSYRAISPAPDPDLGRGCRASTVSTDITVPDHVDSPPSTTANLRIIPYKPSTGQKDPGSRKRPIEDDDPPIEATSQIVSRVSLADENGEIRATMITFGNKPKKRAVFTEEKRQETGIARKEGVCDRCRRSKRRCDLALQQSPYTSCTGCASTRVYKGVLRMPCFKSTLQDIYFFRSGPAPNEPLFTPRPKPELLGDISKPEVPIKALQLKQRIGNHTLMVYACQFDPEPGDVVSYKWTDDGGSHEMHMPHYCLTNIDKVTNHFRRYIKEAKDSYLGLLEGEDELAWMTISMAMKYAAAKPGSLVDTALDLWAICRMIEIPWEICGQDSLGISRVDDPTNPHYQKIPIPPIMDTQLDQVLIRSVLVPLKDRLIKQLEEKISPAKPDAWFETYLTAFIVLSHIERLAKHSVFHARLHSMQTKYSNLSFLEGAFHTAKVILSRFHFVCNGSAPLRLDWKSPAAAVMAKLDANQVAFMKKTQSMIRAREPDVLSLGRTHQYEKPLYWCHQLFFDKWDSSPAQVVV</sequence>
<dbReference type="GO" id="GO:0000981">
    <property type="term" value="F:DNA-binding transcription factor activity, RNA polymerase II-specific"/>
    <property type="evidence" value="ECO:0007669"/>
    <property type="project" value="InterPro"/>
</dbReference>
<feature type="compositionally biased region" description="Gly residues" evidence="2">
    <location>
        <begin position="123"/>
        <end position="134"/>
    </location>
</feature>
<keyword evidence="1" id="KW-0539">Nucleus</keyword>
<feature type="region of interest" description="Disordered" evidence="2">
    <location>
        <begin position="104"/>
        <end position="134"/>
    </location>
</feature>
<comment type="caution">
    <text evidence="4">The sequence shown here is derived from an EMBL/GenBank/DDBJ whole genome shotgun (WGS) entry which is preliminary data.</text>
</comment>
<dbReference type="InterPro" id="IPR052973">
    <property type="entry name" value="Fungal_sec-metab_reg_TF"/>
</dbReference>
<evidence type="ECO:0000256" key="2">
    <source>
        <dbReference type="SAM" id="MobiDB-lite"/>
    </source>
</evidence>
<dbReference type="Proteomes" id="UP001286456">
    <property type="component" value="Unassembled WGS sequence"/>
</dbReference>
<dbReference type="PROSITE" id="PS50048">
    <property type="entry name" value="ZN2_CY6_FUNGAL_2"/>
    <property type="match status" value="1"/>
</dbReference>
<evidence type="ECO:0000313" key="4">
    <source>
        <dbReference type="EMBL" id="KAK3323762.1"/>
    </source>
</evidence>
<feature type="domain" description="Zn(2)-C6 fungal-type" evidence="3">
    <location>
        <begin position="520"/>
        <end position="560"/>
    </location>
</feature>
<feature type="region of interest" description="Disordered" evidence="2">
    <location>
        <begin position="314"/>
        <end position="355"/>
    </location>
</feature>
<dbReference type="CDD" id="cd00067">
    <property type="entry name" value="GAL4"/>
    <property type="match status" value="1"/>
</dbReference>
<feature type="compositionally biased region" description="Polar residues" evidence="2">
    <location>
        <begin position="27"/>
        <end position="41"/>
    </location>
</feature>
<gene>
    <name evidence="4" type="ORF">B0T19DRAFT_213271</name>
</gene>
<feature type="region of interest" description="Disordered" evidence="2">
    <location>
        <begin position="424"/>
        <end position="469"/>
    </location>
</feature>
<reference evidence="4" key="1">
    <citation type="journal article" date="2023" name="Mol. Phylogenet. Evol.">
        <title>Genome-scale phylogeny and comparative genomics of the fungal order Sordariales.</title>
        <authorList>
            <person name="Hensen N."/>
            <person name="Bonometti L."/>
            <person name="Westerberg I."/>
            <person name="Brannstrom I.O."/>
            <person name="Guillou S."/>
            <person name="Cros-Aarteil S."/>
            <person name="Calhoun S."/>
            <person name="Haridas S."/>
            <person name="Kuo A."/>
            <person name="Mondo S."/>
            <person name="Pangilinan J."/>
            <person name="Riley R."/>
            <person name="LaButti K."/>
            <person name="Andreopoulos B."/>
            <person name="Lipzen A."/>
            <person name="Chen C."/>
            <person name="Yan M."/>
            <person name="Daum C."/>
            <person name="Ng V."/>
            <person name="Clum A."/>
            <person name="Steindorff A."/>
            <person name="Ohm R.A."/>
            <person name="Martin F."/>
            <person name="Silar P."/>
            <person name="Natvig D.O."/>
            <person name="Lalanne C."/>
            <person name="Gautier V."/>
            <person name="Ament-Velasquez S.L."/>
            <person name="Kruys A."/>
            <person name="Hutchinson M.I."/>
            <person name="Powell A.J."/>
            <person name="Barry K."/>
            <person name="Miller A.N."/>
            <person name="Grigoriev I.V."/>
            <person name="Debuchy R."/>
            <person name="Gladieux P."/>
            <person name="Hiltunen Thoren M."/>
            <person name="Johannesson H."/>
        </authorList>
    </citation>
    <scope>NUCLEOTIDE SEQUENCE</scope>
    <source>
        <strain evidence="4">SMH4131-1</strain>
    </source>
</reference>
<reference evidence="4" key="2">
    <citation type="submission" date="2023-06" db="EMBL/GenBank/DDBJ databases">
        <authorList>
            <consortium name="Lawrence Berkeley National Laboratory"/>
            <person name="Haridas S."/>
            <person name="Hensen N."/>
            <person name="Bonometti L."/>
            <person name="Westerberg I."/>
            <person name="Brannstrom I.O."/>
            <person name="Guillou S."/>
            <person name="Cros-Aarteil S."/>
            <person name="Calhoun S."/>
            <person name="Kuo A."/>
            <person name="Mondo S."/>
            <person name="Pangilinan J."/>
            <person name="Riley R."/>
            <person name="Labutti K."/>
            <person name="Andreopoulos B."/>
            <person name="Lipzen A."/>
            <person name="Chen C."/>
            <person name="Yanf M."/>
            <person name="Daum C."/>
            <person name="Ng V."/>
            <person name="Clum A."/>
            <person name="Steindorff A."/>
            <person name="Ohm R."/>
            <person name="Martin F."/>
            <person name="Silar P."/>
            <person name="Natvig D."/>
            <person name="Lalanne C."/>
            <person name="Gautier V."/>
            <person name="Ament-Velasquez S.L."/>
            <person name="Kruys A."/>
            <person name="Hutchinson M.I."/>
            <person name="Powell A.J."/>
            <person name="Barry K."/>
            <person name="Miller A.N."/>
            <person name="Grigoriev I.V."/>
            <person name="Debuchy R."/>
            <person name="Gladieux P."/>
            <person name="Thoren M.H."/>
            <person name="Johannesson H."/>
        </authorList>
    </citation>
    <scope>NUCLEOTIDE SEQUENCE</scope>
    <source>
        <strain evidence="4">SMH4131-1</strain>
    </source>
</reference>
<dbReference type="EMBL" id="JAUEPO010000004">
    <property type="protein sequence ID" value="KAK3323762.1"/>
    <property type="molecule type" value="Genomic_DNA"/>
</dbReference>
<organism evidence="4 5">
    <name type="scientific">Cercophora scortea</name>
    <dbReference type="NCBI Taxonomy" id="314031"/>
    <lineage>
        <taxon>Eukaryota</taxon>
        <taxon>Fungi</taxon>
        <taxon>Dikarya</taxon>
        <taxon>Ascomycota</taxon>
        <taxon>Pezizomycotina</taxon>
        <taxon>Sordariomycetes</taxon>
        <taxon>Sordariomycetidae</taxon>
        <taxon>Sordariales</taxon>
        <taxon>Lasiosphaeriaceae</taxon>
        <taxon>Cercophora</taxon>
    </lineage>
</organism>
<dbReference type="PANTHER" id="PTHR35392:SF3">
    <property type="entry name" value="ZN(2)-C6 FUNGAL-TYPE DOMAIN-CONTAINING PROTEIN"/>
    <property type="match status" value="1"/>
</dbReference>
<dbReference type="AlphaFoldDB" id="A0AAE0M8Z7"/>
<dbReference type="PANTHER" id="PTHR35392">
    <property type="entry name" value="ZN(II)2CYS6 TRANSCRIPTION FACTOR (EUROFUNG)-RELATED-RELATED"/>
    <property type="match status" value="1"/>
</dbReference>